<evidence type="ECO:0000313" key="2">
    <source>
        <dbReference type="Proteomes" id="UP001227230"/>
    </source>
</evidence>
<organism evidence="1 2">
    <name type="scientific">Vitis vinifera</name>
    <name type="common">Grape</name>
    <dbReference type="NCBI Taxonomy" id="29760"/>
    <lineage>
        <taxon>Eukaryota</taxon>
        <taxon>Viridiplantae</taxon>
        <taxon>Streptophyta</taxon>
        <taxon>Embryophyta</taxon>
        <taxon>Tracheophyta</taxon>
        <taxon>Spermatophyta</taxon>
        <taxon>Magnoliopsida</taxon>
        <taxon>eudicotyledons</taxon>
        <taxon>Gunneridae</taxon>
        <taxon>Pentapetalae</taxon>
        <taxon>rosids</taxon>
        <taxon>Vitales</taxon>
        <taxon>Vitaceae</taxon>
        <taxon>Viteae</taxon>
        <taxon>Vitis</taxon>
    </lineage>
</organism>
<sequence length="71" mass="7169">MGQGTSIMDAAVTGVRTVPDAGDMETFVVSAGDDTEDAALAVREEGAISAGVTGAMRGCHWRILLGAPSFA</sequence>
<protein>
    <submittedName>
        <fullName evidence="1">Uncharacterized protein</fullName>
    </submittedName>
</protein>
<reference evidence="1 2" key="1">
    <citation type="journal article" date="2023" name="Hortic Res">
        <title>The complete reference genome for grapevine (Vitis vinifera L.) genetics and breeding.</title>
        <authorList>
            <person name="Shi X."/>
            <person name="Cao S."/>
            <person name="Wang X."/>
            <person name="Huang S."/>
            <person name="Wang Y."/>
            <person name="Liu Z."/>
            <person name="Liu W."/>
            <person name="Leng X."/>
            <person name="Peng Y."/>
            <person name="Wang N."/>
            <person name="Wang Y."/>
            <person name="Ma Z."/>
            <person name="Xu X."/>
            <person name="Zhang F."/>
            <person name="Xue H."/>
            <person name="Zhong H."/>
            <person name="Wang Y."/>
            <person name="Zhang K."/>
            <person name="Velt A."/>
            <person name="Avia K."/>
            <person name="Holtgrawe D."/>
            <person name="Grimplet J."/>
            <person name="Matus J.T."/>
            <person name="Ware D."/>
            <person name="Wu X."/>
            <person name="Wang H."/>
            <person name="Liu C."/>
            <person name="Fang Y."/>
            <person name="Rustenholz C."/>
            <person name="Cheng Z."/>
            <person name="Xiao H."/>
            <person name="Zhou Y."/>
        </authorList>
    </citation>
    <scope>NUCLEOTIDE SEQUENCE [LARGE SCALE GENOMIC DNA]</scope>
    <source>
        <strain evidence="2">cv. Pinot noir / PN40024</strain>
        <tissue evidence="1">Leaf</tissue>
    </source>
</reference>
<proteinExistence type="predicted"/>
<dbReference type="Proteomes" id="UP001227230">
    <property type="component" value="Chromosome 3"/>
</dbReference>
<keyword evidence="2" id="KW-1185">Reference proteome</keyword>
<dbReference type="EMBL" id="CP126650">
    <property type="protein sequence ID" value="WJZ84002.1"/>
    <property type="molecule type" value="Genomic_DNA"/>
</dbReference>
<evidence type="ECO:0000313" key="1">
    <source>
        <dbReference type="EMBL" id="WJZ84002.1"/>
    </source>
</evidence>
<name>A0ABY9BN38_VITVI</name>
<gene>
    <name evidence="1" type="ORF">VitviT2T_003634</name>
</gene>
<accession>A0ABY9BN38</accession>